<dbReference type="EMBL" id="AJTF01000086">
    <property type="protein sequence ID" value="EIJ25298.1"/>
    <property type="molecule type" value="Genomic_DNA"/>
</dbReference>
<organism evidence="7 8">
    <name type="scientific">Bifidobacterium longum subsp. longum 1-6B</name>
    <dbReference type="NCBI Taxonomy" id="1161744"/>
    <lineage>
        <taxon>Bacteria</taxon>
        <taxon>Bacillati</taxon>
        <taxon>Actinomycetota</taxon>
        <taxon>Actinomycetes</taxon>
        <taxon>Bifidobacteriales</taxon>
        <taxon>Bifidobacteriaceae</taxon>
        <taxon>Bifidobacterium</taxon>
    </lineage>
</organism>
<dbReference type="InterPro" id="IPR004841">
    <property type="entry name" value="AA-permease/SLC12A_dom"/>
</dbReference>
<evidence type="ECO:0000313" key="8">
    <source>
        <dbReference type="Proteomes" id="UP000006410"/>
    </source>
</evidence>
<keyword evidence="3 5" id="KW-1133">Transmembrane helix</keyword>
<evidence type="ECO:0000256" key="5">
    <source>
        <dbReference type="SAM" id="Phobius"/>
    </source>
</evidence>
<feature type="transmembrane region" description="Helical" evidence="5">
    <location>
        <begin position="25"/>
        <end position="46"/>
    </location>
</feature>
<reference evidence="7 8" key="1">
    <citation type="journal article" date="2013" name="Genome Announc.">
        <title>Draft Genome Sequences of Two Pairs of Human Intestinal Bifidobacterium longum subsp. longum Strains, 44B and 1-6B and 35B and 2-2B, Consecutively Isolated from Two Children after a 5-Year Time Period.</title>
        <authorList>
            <person name="Shkoporov A.N."/>
            <person name="Efimov B.A."/>
            <person name="Khokhlova E.V."/>
            <person name="Chaplin A.V."/>
            <person name="Kafarskaya L.I."/>
            <person name="Durkin A.S."/>
            <person name="McCorrison J."/>
            <person name="Torralba M."/>
            <person name="Gillis M."/>
            <person name="Sutton G."/>
            <person name="Weibel D.B."/>
            <person name="Nelson K.E."/>
            <person name="Smeianov V.V."/>
        </authorList>
    </citation>
    <scope>NUCLEOTIDE SEQUENCE [LARGE SCALE GENOMIC DNA]</scope>
    <source>
        <strain evidence="7 8">1-6B</strain>
    </source>
</reference>
<dbReference type="Gene3D" id="1.20.1740.10">
    <property type="entry name" value="Amino acid/polyamine transporter I"/>
    <property type="match status" value="1"/>
</dbReference>
<proteinExistence type="predicted"/>
<evidence type="ECO:0000256" key="2">
    <source>
        <dbReference type="ARBA" id="ARBA00022692"/>
    </source>
</evidence>
<dbReference type="GO" id="GO:0055085">
    <property type="term" value="P:transmembrane transport"/>
    <property type="evidence" value="ECO:0007669"/>
    <property type="project" value="InterPro"/>
</dbReference>
<comment type="subcellular location">
    <subcellularLocation>
        <location evidence="1">Membrane</location>
        <topology evidence="1">Multi-pass membrane protein</topology>
    </subcellularLocation>
</comment>
<evidence type="ECO:0000259" key="6">
    <source>
        <dbReference type="Pfam" id="PF00324"/>
    </source>
</evidence>
<accession>A0AA87IH42</accession>
<evidence type="ECO:0000256" key="3">
    <source>
        <dbReference type="ARBA" id="ARBA00022989"/>
    </source>
</evidence>
<gene>
    <name evidence="7" type="ORF">HMPREF1313_1759</name>
</gene>
<evidence type="ECO:0000256" key="4">
    <source>
        <dbReference type="ARBA" id="ARBA00023136"/>
    </source>
</evidence>
<name>A0AA87IH42_BIFLL</name>
<evidence type="ECO:0000313" key="7">
    <source>
        <dbReference type="EMBL" id="EIJ25298.1"/>
    </source>
</evidence>
<keyword evidence="4 5" id="KW-0472">Membrane</keyword>
<feature type="domain" description="Amino acid permease/ SLC12A" evidence="6">
    <location>
        <begin position="1"/>
        <end position="49"/>
    </location>
</feature>
<evidence type="ECO:0000256" key="1">
    <source>
        <dbReference type="ARBA" id="ARBA00004141"/>
    </source>
</evidence>
<protein>
    <submittedName>
        <fullName evidence="7">Amino acid permease domain protein</fullName>
    </submittedName>
</protein>
<comment type="caution">
    <text evidence="7">The sequence shown here is derived from an EMBL/GenBank/DDBJ whole genome shotgun (WGS) entry which is preliminary data.</text>
</comment>
<keyword evidence="2 5" id="KW-0812">Transmembrane</keyword>
<dbReference type="GO" id="GO:0016020">
    <property type="term" value="C:membrane"/>
    <property type="evidence" value="ECO:0007669"/>
    <property type="project" value="UniProtKB-SubCell"/>
</dbReference>
<sequence>MVWSLAKERLIPARFAKTNFRGVPVWAVLFSMAGSLLALLSSVLAASTV</sequence>
<dbReference type="Proteomes" id="UP000006410">
    <property type="component" value="Unassembled WGS sequence"/>
</dbReference>
<dbReference type="AlphaFoldDB" id="A0AA87IH42"/>
<dbReference type="Pfam" id="PF00324">
    <property type="entry name" value="AA_permease"/>
    <property type="match status" value="1"/>
</dbReference>